<dbReference type="EMBL" id="PSQE01000008">
    <property type="protein sequence ID" value="RHN42642.1"/>
    <property type="molecule type" value="Genomic_DNA"/>
</dbReference>
<organism evidence="1">
    <name type="scientific">Medicago truncatula</name>
    <name type="common">Barrel medic</name>
    <name type="synonym">Medicago tribuloides</name>
    <dbReference type="NCBI Taxonomy" id="3880"/>
    <lineage>
        <taxon>Eukaryota</taxon>
        <taxon>Viridiplantae</taxon>
        <taxon>Streptophyta</taxon>
        <taxon>Embryophyta</taxon>
        <taxon>Tracheophyta</taxon>
        <taxon>Spermatophyta</taxon>
        <taxon>Magnoliopsida</taxon>
        <taxon>eudicotyledons</taxon>
        <taxon>Gunneridae</taxon>
        <taxon>Pentapetalae</taxon>
        <taxon>rosids</taxon>
        <taxon>fabids</taxon>
        <taxon>Fabales</taxon>
        <taxon>Fabaceae</taxon>
        <taxon>Papilionoideae</taxon>
        <taxon>50 kb inversion clade</taxon>
        <taxon>NPAAA clade</taxon>
        <taxon>Hologalegina</taxon>
        <taxon>IRL clade</taxon>
        <taxon>Trifolieae</taxon>
        <taxon>Medicago</taxon>
    </lineage>
</organism>
<dbReference type="Proteomes" id="UP000265566">
    <property type="component" value="Chromosome 8"/>
</dbReference>
<protein>
    <submittedName>
        <fullName evidence="1">Uncharacterized protein</fullName>
    </submittedName>
</protein>
<dbReference type="Gramene" id="rna49107">
    <property type="protein sequence ID" value="RHN42642.1"/>
    <property type="gene ID" value="gene49107"/>
</dbReference>
<dbReference type="AlphaFoldDB" id="A0A396GNH5"/>
<dbReference type="PANTHER" id="PTHR31245:SF20">
    <property type="entry name" value="F18B13.13 PROTEIN"/>
    <property type="match status" value="1"/>
</dbReference>
<accession>A0A396GNH5</accession>
<dbReference type="PANTHER" id="PTHR31245">
    <property type="entry name" value="UBIQUITIN SYSTEM COMPONENT CUE PROTEIN"/>
    <property type="match status" value="1"/>
</dbReference>
<gene>
    <name evidence="1" type="ORF">MtrunA17_Chr8g0379111</name>
</gene>
<reference evidence="1" key="1">
    <citation type="journal article" date="2018" name="Nat. Plants">
        <title>Whole-genome landscape of Medicago truncatula symbiotic genes.</title>
        <authorList>
            <person name="Pecrix Y."/>
            <person name="Gamas P."/>
            <person name="Carrere S."/>
        </authorList>
    </citation>
    <scope>NUCLEOTIDE SEQUENCE</scope>
    <source>
        <tissue evidence="1">Leaves</tissue>
    </source>
</reference>
<proteinExistence type="predicted"/>
<sequence>MLKEQIEVSIMEKNSFKNGFRIRHERLADYDNKNQELQHLKHLASQYQE</sequence>
<evidence type="ECO:0000313" key="1">
    <source>
        <dbReference type="EMBL" id="RHN42642.1"/>
    </source>
</evidence>
<comment type="caution">
    <text evidence="1">The sequence shown here is derived from an EMBL/GenBank/DDBJ whole genome shotgun (WGS) entry which is preliminary data.</text>
</comment>
<name>A0A396GNH5_MEDTR</name>